<dbReference type="Pfam" id="PF00580">
    <property type="entry name" value="UvrD-helicase"/>
    <property type="match status" value="1"/>
</dbReference>
<name>A0A371J4M4_9FIRM</name>
<dbReference type="PANTHER" id="PTHR11070:SF17">
    <property type="entry name" value="DNA HELICASE IV"/>
    <property type="match status" value="1"/>
</dbReference>
<dbReference type="GO" id="GO:0003677">
    <property type="term" value="F:DNA binding"/>
    <property type="evidence" value="ECO:0007669"/>
    <property type="project" value="InterPro"/>
</dbReference>
<dbReference type="PROSITE" id="PS51198">
    <property type="entry name" value="UVRD_HELICASE_ATP_BIND"/>
    <property type="match status" value="1"/>
</dbReference>
<evidence type="ECO:0000256" key="7">
    <source>
        <dbReference type="ARBA" id="ARBA00034808"/>
    </source>
</evidence>
<evidence type="ECO:0000256" key="5">
    <source>
        <dbReference type="ARBA" id="ARBA00023235"/>
    </source>
</evidence>
<dbReference type="AlphaFoldDB" id="A0A371J4M4"/>
<keyword evidence="5" id="KW-0413">Isomerase</keyword>
<comment type="catalytic activity">
    <reaction evidence="8">
        <text>ATP + H2O = ADP + phosphate + H(+)</text>
        <dbReference type="Rhea" id="RHEA:13065"/>
        <dbReference type="ChEBI" id="CHEBI:15377"/>
        <dbReference type="ChEBI" id="CHEBI:15378"/>
        <dbReference type="ChEBI" id="CHEBI:30616"/>
        <dbReference type="ChEBI" id="CHEBI:43474"/>
        <dbReference type="ChEBI" id="CHEBI:456216"/>
        <dbReference type="EC" id="5.6.2.4"/>
    </reaction>
</comment>
<dbReference type="InterPro" id="IPR027785">
    <property type="entry name" value="UvrD-like_helicase_C"/>
</dbReference>
<dbReference type="GO" id="GO:0005524">
    <property type="term" value="F:ATP binding"/>
    <property type="evidence" value="ECO:0007669"/>
    <property type="project" value="UniProtKB-UniRule"/>
</dbReference>
<dbReference type="Proteomes" id="UP000216411">
    <property type="component" value="Unassembled WGS sequence"/>
</dbReference>
<evidence type="ECO:0000256" key="1">
    <source>
        <dbReference type="ARBA" id="ARBA00022741"/>
    </source>
</evidence>
<dbReference type="GO" id="GO:0043138">
    <property type="term" value="F:3'-5' DNA helicase activity"/>
    <property type="evidence" value="ECO:0007669"/>
    <property type="project" value="UniProtKB-EC"/>
</dbReference>
<gene>
    <name evidence="11" type="ORF">CG710_020530</name>
</gene>
<evidence type="ECO:0000256" key="4">
    <source>
        <dbReference type="ARBA" id="ARBA00022840"/>
    </source>
</evidence>
<keyword evidence="12" id="KW-1185">Reference proteome</keyword>
<dbReference type="Pfam" id="PF13538">
    <property type="entry name" value="UvrD_C_2"/>
    <property type="match status" value="1"/>
</dbReference>
<reference evidence="11 12" key="1">
    <citation type="journal article" date="2017" name="Genome Announc.">
        <title>Draft Genome Sequence of a Sporulating and Motile Strain of Lachnotalea glycerini Isolated from Water in Quebec City, Canada.</title>
        <authorList>
            <person name="Maheux A.F."/>
            <person name="Boudreau D.K."/>
            <person name="Berube E."/>
            <person name="Boissinot M."/>
            <person name="Raymond F."/>
            <person name="Brodeur S."/>
            <person name="Corbeil J."/>
            <person name="Isabel S."/>
            <person name="Omar R.F."/>
            <person name="Bergeron M.G."/>
        </authorList>
    </citation>
    <scope>NUCLEOTIDE SEQUENCE [LARGE SCALE GENOMIC DNA]</scope>
    <source>
        <strain evidence="11 12">CCRI-19302</strain>
    </source>
</reference>
<protein>
    <recommendedName>
        <fullName evidence="7">DNA 3'-5' helicase</fullName>
        <ecNumber evidence="7">5.6.2.4</ecNumber>
    </recommendedName>
</protein>
<evidence type="ECO:0000256" key="6">
    <source>
        <dbReference type="ARBA" id="ARBA00034617"/>
    </source>
</evidence>
<dbReference type="GO" id="GO:0005829">
    <property type="term" value="C:cytosol"/>
    <property type="evidence" value="ECO:0007669"/>
    <property type="project" value="TreeGrafter"/>
</dbReference>
<evidence type="ECO:0000259" key="10">
    <source>
        <dbReference type="PROSITE" id="PS51198"/>
    </source>
</evidence>
<dbReference type="InterPro" id="IPR027417">
    <property type="entry name" value="P-loop_NTPase"/>
</dbReference>
<keyword evidence="3 9" id="KW-0347">Helicase</keyword>
<dbReference type="PANTHER" id="PTHR11070">
    <property type="entry name" value="UVRD / RECB / PCRA DNA HELICASE FAMILY MEMBER"/>
    <property type="match status" value="1"/>
</dbReference>
<dbReference type="Gene3D" id="3.40.50.300">
    <property type="entry name" value="P-loop containing nucleotide triphosphate hydrolases"/>
    <property type="match status" value="2"/>
</dbReference>
<dbReference type="Pfam" id="PF13361">
    <property type="entry name" value="UvrD_C"/>
    <property type="match status" value="1"/>
</dbReference>
<dbReference type="GO" id="GO:0000725">
    <property type="term" value="P:recombinational repair"/>
    <property type="evidence" value="ECO:0007669"/>
    <property type="project" value="TreeGrafter"/>
</dbReference>
<evidence type="ECO:0000256" key="9">
    <source>
        <dbReference type="PROSITE-ProRule" id="PRU00560"/>
    </source>
</evidence>
<comment type="catalytic activity">
    <reaction evidence="6">
        <text>Couples ATP hydrolysis with the unwinding of duplex DNA by translocating in the 3'-5' direction.</text>
        <dbReference type="EC" id="5.6.2.4"/>
    </reaction>
</comment>
<evidence type="ECO:0000256" key="3">
    <source>
        <dbReference type="ARBA" id="ARBA00022806"/>
    </source>
</evidence>
<evidence type="ECO:0000313" key="12">
    <source>
        <dbReference type="Proteomes" id="UP000216411"/>
    </source>
</evidence>
<sequence length="697" mass="80489">MIQEKTISKNEIKKQKVTSEASFPDEAFHLVDINGKLEDAIQKANVSVEKYDGDYKKTKLYMVENRGEIDPHEMFQNELLLKQIDQIGAFSVTILDKLMKLQDSPYFARIDFREENEKQAMATYIGKFSFTYDNELLISDWRSPVASMFYDFDVGPASYDAPIGKVSGSLKRKRQFKIKNGELNYVLESSTNIQDDILQQELSHTSDEKMKSIITTIQKEQNLIIRNENAQTLIIQGVAGSGKTSVALHRIAFLLYRFKDRLSAQNIVILSPNKVFGDYISNVLPELGEEPIYELSFSDIARVQLEGVIDFEEEKNPLETYDKQWVKRACYKTTLEFVQTMDSYLEQVNETIFEATDFSVKEFFVAKEWIEKRFHSCKDYPIKQRLQIIADNIYHRLEADNPMDEPVPKPKTVLKSLNSMLQIKSTLALYKDFYIRMGIKDLFVMPAKNTLEWSDVYPFLYFHARLQGLKQSKLIRHLVVDEMQDYTPIQYAVLNIIFACPKTILGDYGQLINPNHQHTLKQLCQIYHGAELILLNKSYRSTYEIINFAKQVQNNSSIDVIERHGEKPSIFYCQTKQEETKQIKKQIKSFKQSKYATLGIILKTNDNAKMLYDELSKDYEVSLITPDSTAFQNGIIITSIQMSKGLEFDEVLIVSVNQNEYHTSFDRSLLYIACTRAMHLLNLTCVGEPSSLLPDSM</sequence>
<proteinExistence type="predicted"/>
<dbReference type="GO" id="GO:0016887">
    <property type="term" value="F:ATP hydrolysis activity"/>
    <property type="evidence" value="ECO:0007669"/>
    <property type="project" value="RHEA"/>
</dbReference>
<dbReference type="OrthoDB" id="9787585at2"/>
<keyword evidence="2 9" id="KW-0378">Hydrolase</keyword>
<dbReference type="InterPro" id="IPR014017">
    <property type="entry name" value="DNA_helicase_UvrD-like_C"/>
</dbReference>
<feature type="domain" description="UvrD-like helicase ATP-binding" evidence="10">
    <location>
        <begin position="216"/>
        <end position="542"/>
    </location>
</feature>
<keyword evidence="1 9" id="KW-0547">Nucleotide-binding</keyword>
<dbReference type="SUPFAM" id="SSF52540">
    <property type="entry name" value="P-loop containing nucleoside triphosphate hydrolases"/>
    <property type="match status" value="1"/>
</dbReference>
<keyword evidence="4 9" id="KW-0067">ATP-binding</keyword>
<evidence type="ECO:0000256" key="8">
    <source>
        <dbReference type="ARBA" id="ARBA00048988"/>
    </source>
</evidence>
<feature type="binding site" evidence="9">
    <location>
        <begin position="237"/>
        <end position="244"/>
    </location>
    <ligand>
        <name>ATP</name>
        <dbReference type="ChEBI" id="CHEBI:30616"/>
    </ligand>
</feature>
<dbReference type="InterPro" id="IPR014016">
    <property type="entry name" value="UvrD-like_ATP-bd"/>
</dbReference>
<dbReference type="EC" id="5.6.2.4" evidence="7"/>
<evidence type="ECO:0000313" key="11">
    <source>
        <dbReference type="EMBL" id="RDY27634.1"/>
    </source>
</evidence>
<comment type="caution">
    <text evidence="11">The sequence shown here is derived from an EMBL/GenBank/DDBJ whole genome shotgun (WGS) entry which is preliminary data.</text>
</comment>
<dbReference type="InterPro" id="IPR000212">
    <property type="entry name" value="DNA_helicase_UvrD/REP"/>
</dbReference>
<dbReference type="EMBL" id="NOKA02000104">
    <property type="protein sequence ID" value="RDY27634.1"/>
    <property type="molecule type" value="Genomic_DNA"/>
</dbReference>
<dbReference type="RefSeq" id="WP_094378406.1">
    <property type="nucleotide sequence ID" value="NZ_NOKA02000104.1"/>
</dbReference>
<evidence type="ECO:0000256" key="2">
    <source>
        <dbReference type="ARBA" id="ARBA00022801"/>
    </source>
</evidence>
<organism evidence="11 12">
    <name type="scientific">Lachnotalea glycerini</name>
    <dbReference type="NCBI Taxonomy" id="1763509"/>
    <lineage>
        <taxon>Bacteria</taxon>
        <taxon>Bacillati</taxon>
        <taxon>Bacillota</taxon>
        <taxon>Clostridia</taxon>
        <taxon>Lachnospirales</taxon>
        <taxon>Lachnospiraceae</taxon>
        <taxon>Lachnotalea</taxon>
    </lineage>
</organism>
<accession>A0A371J4M4</accession>